<dbReference type="Pfam" id="PF18121">
    <property type="entry name" value="TFA2_Winged_2"/>
    <property type="match status" value="1"/>
</dbReference>
<feature type="region of interest" description="Disordered" evidence="8">
    <location>
        <begin position="199"/>
        <end position="230"/>
    </location>
</feature>
<evidence type="ECO:0000256" key="8">
    <source>
        <dbReference type="SAM" id="MobiDB-lite"/>
    </source>
</evidence>
<evidence type="ECO:0000256" key="7">
    <source>
        <dbReference type="PIRNR" id="PIRNR016398"/>
    </source>
</evidence>
<keyword evidence="5 7" id="KW-0539">Nucleus</keyword>
<dbReference type="GO" id="GO:0005673">
    <property type="term" value="C:transcription factor TFIIE complex"/>
    <property type="evidence" value="ECO:0007669"/>
    <property type="project" value="UniProtKB-UniRule"/>
</dbReference>
<reference evidence="11" key="2">
    <citation type="submission" date="2015-01" db="EMBL/GenBank/DDBJ databases">
        <title>Evolutionary Origins and Diversification of the Mycorrhizal Mutualists.</title>
        <authorList>
            <consortium name="DOE Joint Genome Institute"/>
            <consortium name="Mycorrhizal Genomics Consortium"/>
            <person name="Kohler A."/>
            <person name="Kuo A."/>
            <person name="Nagy L.G."/>
            <person name="Floudas D."/>
            <person name="Copeland A."/>
            <person name="Barry K.W."/>
            <person name="Cichocki N."/>
            <person name="Veneault-Fourrey C."/>
            <person name="LaButti K."/>
            <person name="Lindquist E.A."/>
            <person name="Lipzen A."/>
            <person name="Lundell T."/>
            <person name="Morin E."/>
            <person name="Murat C."/>
            <person name="Riley R."/>
            <person name="Ohm R."/>
            <person name="Sun H."/>
            <person name="Tunlid A."/>
            <person name="Henrissat B."/>
            <person name="Grigoriev I.V."/>
            <person name="Hibbett D.S."/>
            <person name="Martin F."/>
        </authorList>
    </citation>
    <scope>NUCLEOTIDE SEQUENCE [LARGE SCALE GENOMIC DNA]</scope>
    <source>
        <strain evidence="11">MUT 4182</strain>
    </source>
</reference>
<evidence type="ECO:0000256" key="4">
    <source>
        <dbReference type="ARBA" id="ARBA00023163"/>
    </source>
</evidence>
<dbReference type="Proteomes" id="UP000054248">
    <property type="component" value="Unassembled WGS sequence"/>
</dbReference>
<dbReference type="AlphaFoldDB" id="A0A0C3KAP4"/>
<dbReference type="GO" id="GO:0001097">
    <property type="term" value="F:TFIIH-class transcription factor complex binding"/>
    <property type="evidence" value="ECO:0007669"/>
    <property type="project" value="TreeGrafter"/>
</dbReference>
<evidence type="ECO:0000256" key="2">
    <source>
        <dbReference type="ARBA" id="ARBA00023015"/>
    </source>
</evidence>
<dbReference type="Pfam" id="PF22254">
    <property type="entry name" value="TFA2_E-tether"/>
    <property type="match status" value="1"/>
</dbReference>
<proteinExistence type="inferred from homology"/>
<accession>A0A0C3KAP4</accession>
<dbReference type="PANTHER" id="PTHR12716">
    <property type="entry name" value="TRANSCRIPTION INITIATION FACTOR IIE, BETA SUBUNIT"/>
    <property type="match status" value="1"/>
</dbReference>
<dbReference type="InterPro" id="IPR040501">
    <property type="entry name" value="TFA2_Winged_2"/>
</dbReference>
<evidence type="ECO:0000313" key="11">
    <source>
        <dbReference type="Proteomes" id="UP000054248"/>
    </source>
</evidence>
<evidence type="ECO:0000256" key="3">
    <source>
        <dbReference type="ARBA" id="ARBA00023125"/>
    </source>
</evidence>
<protein>
    <recommendedName>
        <fullName evidence="7">Transcription initiation factor IIE subunit beta</fullName>
    </recommendedName>
</protein>
<dbReference type="HOGENOM" id="CLU_056580_1_0_1"/>
<dbReference type="PANTHER" id="PTHR12716:SF8">
    <property type="entry name" value="TRANSCRIPTION INITIATION FACTOR IIE SUBUNIT BETA"/>
    <property type="match status" value="1"/>
</dbReference>
<dbReference type="PROSITE" id="PS51351">
    <property type="entry name" value="TFIIE_BETA_C"/>
    <property type="match status" value="1"/>
</dbReference>
<comment type="similarity">
    <text evidence="7">Belongs to the TFIIE beta subunit family.</text>
</comment>
<feature type="compositionally biased region" description="Basic residues" evidence="8">
    <location>
        <begin position="210"/>
        <end position="220"/>
    </location>
</feature>
<dbReference type="OrthoDB" id="3907302at2759"/>
<evidence type="ECO:0000259" key="9">
    <source>
        <dbReference type="PROSITE" id="PS51351"/>
    </source>
</evidence>
<reference evidence="10 11" key="1">
    <citation type="submission" date="2014-04" db="EMBL/GenBank/DDBJ databases">
        <authorList>
            <consortium name="DOE Joint Genome Institute"/>
            <person name="Kuo A."/>
            <person name="Girlanda M."/>
            <person name="Perotto S."/>
            <person name="Kohler A."/>
            <person name="Nagy L.G."/>
            <person name="Floudas D."/>
            <person name="Copeland A."/>
            <person name="Barry K.W."/>
            <person name="Cichocki N."/>
            <person name="Veneault-Fourrey C."/>
            <person name="LaButti K."/>
            <person name="Lindquist E.A."/>
            <person name="Lipzen A."/>
            <person name="Lundell T."/>
            <person name="Morin E."/>
            <person name="Murat C."/>
            <person name="Sun H."/>
            <person name="Tunlid A."/>
            <person name="Henrissat B."/>
            <person name="Grigoriev I.V."/>
            <person name="Hibbett D.S."/>
            <person name="Martin F."/>
            <person name="Nordberg H.P."/>
            <person name="Cantor M.N."/>
            <person name="Hua S.X."/>
        </authorList>
    </citation>
    <scope>NUCLEOTIDE SEQUENCE [LARGE SCALE GENOMIC DNA]</scope>
    <source>
        <strain evidence="10 11">MUT 4182</strain>
    </source>
</reference>
<feature type="domain" description="TFIIE beta" evidence="9">
    <location>
        <begin position="20"/>
        <end position="98"/>
    </location>
</feature>
<sequence>MRGKLVDKGRPSFCPIDIVYSQPADTGTGRNQGTQMALLLDFLKKCQNPIRLEDLVLQTGVAALETDIVFLEKFEAAEGVQKNPINGTYSFKRVYHARTPEELLKEIHLRGRDGGGLSVKHLKEGFPDVNSHIAELEKQGRVLVIRTDKDEPKQVFWNEITPEQGGKPVDDEFRSLWDSLKNPVEADLLKALEKEGLQATASEAVPAKPANKKKDKKSKAGNRNVKIQNTHITNIDLRKDFSADKKFGQS</sequence>
<evidence type="ECO:0000256" key="5">
    <source>
        <dbReference type="ARBA" id="ARBA00023242"/>
    </source>
</evidence>
<dbReference type="GO" id="GO:0006367">
    <property type="term" value="P:transcription initiation at RNA polymerase II promoter"/>
    <property type="evidence" value="ECO:0007669"/>
    <property type="project" value="UniProtKB-UniRule"/>
</dbReference>
<dbReference type="STRING" id="1051891.A0A0C3KAP4"/>
<dbReference type="InterPro" id="IPR016656">
    <property type="entry name" value="TFIIE-bsu"/>
</dbReference>
<comment type="subunit">
    <text evidence="7">Tetramer of two alpha and two beta chains.</text>
</comment>
<evidence type="ECO:0000313" key="10">
    <source>
        <dbReference type="EMBL" id="KIO18483.1"/>
    </source>
</evidence>
<comment type="function">
    <text evidence="6 7">Recruits TFIIH to the initiation complex and stimulates the RNA polymerase II C-terminal domain kinase and DNA-dependent ATPase activities of TFIIH. Both TFIIH and TFIIE are required for promoter clearance by RNA polymerase.</text>
</comment>
<comment type="subcellular location">
    <subcellularLocation>
        <location evidence="1 7">Nucleus</location>
    </subcellularLocation>
</comment>
<dbReference type="GO" id="GO:0003677">
    <property type="term" value="F:DNA binding"/>
    <property type="evidence" value="ECO:0007669"/>
    <property type="project" value="UniProtKB-UniRule"/>
</dbReference>
<keyword evidence="2 7" id="KW-0805">Transcription regulation</keyword>
<organism evidence="10 11">
    <name type="scientific">Tulasnella calospora MUT 4182</name>
    <dbReference type="NCBI Taxonomy" id="1051891"/>
    <lineage>
        <taxon>Eukaryota</taxon>
        <taxon>Fungi</taxon>
        <taxon>Dikarya</taxon>
        <taxon>Basidiomycota</taxon>
        <taxon>Agaricomycotina</taxon>
        <taxon>Agaricomycetes</taxon>
        <taxon>Cantharellales</taxon>
        <taxon>Tulasnellaceae</taxon>
        <taxon>Tulasnella</taxon>
    </lineage>
</organism>
<dbReference type="InterPro" id="IPR003166">
    <property type="entry name" value="TFIIE_bsu_DNA-bd"/>
</dbReference>
<keyword evidence="4 7" id="KW-0804">Transcription</keyword>
<dbReference type="PIRSF" id="PIRSF016398">
    <property type="entry name" value="TFIIE-beta"/>
    <property type="match status" value="1"/>
</dbReference>
<keyword evidence="3 7" id="KW-0238">DNA-binding</keyword>
<name>A0A0C3KAP4_9AGAM</name>
<dbReference type="EMBL" id="KN823283">
    <property type="protein sequence ID" value="KIO18483.1"/>
    <property type="molecule type" value="Genomic_DNA"/>
</dbReference>
<dbReference type="InterPro" id="IPR054600">
    <property type="entry name" value="TFA2_E-tether"/>
</dbReference>
<gene>
    <name evidence="10" type="ORF">M407DRAFT_158877</name>
</gene>
<evidence type="ECO:0000256" key="1">
    <source>
        <dbReference type="ARBA" id="ARBA00004123"/>
    </source>
</evidence>
<keyword evidence="11" id="KW-1185">Reference proteome</keyword>
<evidence type="ECO:0000256" key="6">
    <source>
        <dbReference type="ARBA" id="ARBA00025581"/>
    </source>
</evidence>